<dbReference type="Gene3D" id="1.10.3210.10">
    <property type="entry name" value="Hypothetical protein af1432"/>
    <property type="match status" value="1"/>
</dbReference>
<dbReference type="Pfam" id="PF12072">
    <property type="entry name" value="RNase_Y_N"/>
    <property type="match status" value="1"/>
</dbReference>
<dbReference type="Pfam" id="PF01966">
    <property type="entry name" value="HD"/>
    <property type="match status" value="1"/>
</dbReference>
<dbReference type="EMBL" id="CP024962">
    <property type="protein sequence ID" value="ATZ16430.1"/>
    <property type="molecule type" value="Genomic_DNA"/>
</dbReference>
<evidence type="ECO:0000256" key="1">
    <source>
        <dbReference type="HAMAP-Rule" id="MF_00335"/>
    </source>
</evidence>
<dbReference type="Proteomes" id="UP000232222">
    <property type="component" value="Chromosome"/>
</dbReference>
<keyword evidence="4" id="KW-1185">Reference proteome</keyword>
<dbReference type="InterPro" id="IPR006675">
    <property type="entry name" value="HDIG_dom"/>
</dbReference>
<reference evidence="3 4" key="1">
    <citation type="submission" date="2017-11" db="EMBL/GenBank/DDBJ databases">
        <title>Genome sequence of Entomoplasma freundtii BARC 318 (ATCC 51999).</title>
        <authorList>
            <person name="Lo W.-S."/>
            <person name="Gasparich G.E."/>
            <person name="Kuo C.-H."/>
        </authorList>
    </citation>
    <scope>NUCLEOTIDE SEQUENCE [LARGE SCALE GENOMIC DNA]</scope>
    <source>
        <strain evidence="3 4">BARC 318</strain>
    </source>
</reference>
<sequence length="504" mass="57377">MLKNIFLIILGVAVLLLGLLSIWLAFAKSRRQLVKKAEKEAKQLKKQIVTKGYREVNELKLEFDHECDKRTHKLNLEKEKLHNEESALAKKERFLEMRQERLDGYELALEKRSKEYEKKTSKMISLLESISGMSREEARKNLMKQMELRHKKELNSYLKNAELETHAQAKEMATNIIVNAMERYATEIVNEKTTNIVKLPNDEIKGRVIGREGRNMRTFEQFGGVDILIDETPGIVTVSSFNPIRREITTKALEKLVADGRIQPARIEAELKKQEKEIESIIFETGQKALQELGILDMEIPLVKLVGRLKYRTSYGQNALHHSLEVAKISGAIASELGLDIQTAIRAGLLHDIGKAVDFEEEGSHVTLGAELARQYNEDDIVINAIEAHHEDVAKQSTIAAVVAIADSISASRPGARNNTSDDFYRRMTQIEKIAQEIPGVEKIYAFQSGRQIRVIVDPNMMGEHELENLIEEVKHKLLENIIIPGEITITIIRERRLVKVIKK</sequence>
<dbReference type="PROSITE" id="PS50084">
    <property type="entry name" value="KH_TYPE_1"/>
    <property type="match status" value="1"/>
</dbReference>
<dbReference type="InterPro" id="IPR036612">
    <property type="entry name" value="KH_dom_type_1_sf"/>
</dbReference>
<organism evidence="3 4">
    <name type="scientific">Entomoplasma freundtii</name>
    <dbReference type="NCBI Taxonomy" id="74700"/>
    <lineage>
        <taxon>Bacteria</taxon>
        <taxon>Bacillati</taxon>
        <taxon>Mycoplasmatota</taxon>
        <taxon>Mollicutes</taxon>
        <taxon>Entomoplasmatales</taxon>
        <taxon>Entomoplasmataceae</taxon>
        <taxon>Entomoplasma</taxon>
    </lineage>
</organism>
<dbReference type="PROSITE" id="PS51831">
    <property type="entry name" value="HD"/>
    <property type="match status" value="1"/>
</dbReference>
<dbReference type="PANTHER" id="PTHR12826">
    <property type="entry name" value="RIBONUCLEASE Y"/>
    <property type="match status" value="1"/>
</dbReference>
<dbReference type="GO" id="GO:0003723">
    <property type="term" value="F:RNA binding"/>
    <property type="evidence" value="ECO:0007669"/>
    <property type="project" value="UniProtKB-UniRule"/>
</dbReference>
<dbReference type="NCBIfam" id="TIGR03319">
    <property type="entry name" value="RNase_Y"/>
    <property type="match status" value="1"/>
</dbReference>
<dbReference type="CDD" id="cd00077">
    <property type="entry name" value="HDc"/>
    <property type="match status" value="1"/>
</dbReference>
<name>A0A2K8NRG8_9MOLU</name>
<dbReference type="GO" id="GO:0016787">
    <property type="term" value="F:hydrolase activity"/>
    <property type="evidence" value="ECO:0007669"/>
    <property type="project" value="UniProtKB-KW"/>
</dbReference>
<evidence type="ECO:0000313" key="3">
    <source>
        <dbReference type="EMBL" id="ATZ16430.1"/>
    </source>
</evidence>
<evidence type="ECO:0000313" key="4">
    <source>
        <dbReference type="Proteomes" id="UP000232222"/>
    </source>
</evidence>
<dbReference type="SUPFAM" id="SSF54791">
    <property type="entry name" value="Eukaryotic type KH-domain (KH-domain type I)"/>
    <property type="match status" value="1"/>
</dbReference>
<evidence type="ECO:0000256" key="2">
    <source>
        <dbReference type="NCBIfam" id="TIGR03319"/>
    </source>
</evidence>
<protein>
    <recommendedName>
        <fullName evidence="1 2">Ribonuclease Y</fullName>
        <shortName evidence="1">RNase Y</shortName>
        <ecNumber evidence="1 2">3.1.-.-</ecNumber>
    </recommendedName>
</protein>
<dbReference type="SMART" id="SM00471">
    <property type="entry name" value="HDc"/>
    <property type="match status" value="1"/>
</dbReference>
<dbReference type="CDD" id="cd22431">
    <property type="entry name" value="KH-I_RNaseY"/>
    <property type="match status" value="1"/>
</dbReference>
<dbReference type="EC" id="3.1.-.-" evidence="1 2"/>
<comment type="function">
    <text evidence="1">Endoribonuclease that initiates mRNA decay.</text>
</comment>
<accession>A0A2K8NRG8</accession>
<keyword evidence="1" id="KW-0378">Hydrolase</keyword>
<dbReference type="NCBIfam" id="TIGR00277">
    <property type="entry name" value="HDIG"/>
    <property type="match status" value="1"/>
</dbReference>
<dbReference type="RefSeq" id="WP_100609389.1">
    <property type="nucleotide sequence ID" value="NZ_CP024962.1"/>
</dbReference>
<gene>
    <name evidence="1 3" type="primary">rny</name>
    <name evidence="3" type="ORF">EFREU_v1c04040</name>
</gene>
<proteinExistence type="inferred from homology"/>
<dbReference type="InterPro" id="IPR017705">
    <property type="entry name" value="Ribonuclease_Y"/>
</dbReference>
<dbReference type="PANTHER" id="PTHR12826:SF15">
    <property type="entry name" value="RIBONUCLEASE Y"/>
    <property type="match status" value="1"/>
</dbReference>
<dbReference type="KEGG" id="efr:EFREU_v1c04040"/>
<keyword evidence="1" id="KW-0694">RNA-binding</keyword>
<keyword evidence="1" id="KW-0540">Nuclease</keyword>
<dbReference type="OrthoDB" id="9803205at2"/>
<dbReference type="AlphaFoldDB" id="A0A2K8NRG8"/>
<dbReference type="HAMAP" id="MF_00335">
    <property type="entry name" value="RNase_Y"/>
    <property type="match status" value="1"/>
</dbReference>
<dbReference type="GO" id="GO:0005886">
    <property type="term" value="C:plasma membrane"/>
    <property type="evidence" value="ECO:0007669"/>
    <property type="project" value="UniProtKB-UniRule"/>
</dbReference>
<dbReference type="SUPFAM" id="SSF109604">
    <property type="entry name" value="HD-domain/PDEase-like"/>
    <property type="match status" value="1"/>
</dbReference>
<dbReference type="SMART" id="SM00322">
    <property type="entry name" value="KH"/>
    <property type="match status" value="1"/>
</dbReference>
<dbReference type="InterPro" id="IPR004087">
    <property type="entry name" value="KH_dom"/>
</dbReference>
<dbReference type="InterPro" id="IPR022711">
    <property type="entry name" value="RNase_Y_N"/>
</dbReference>
<dbReference type="GO" id="GO:0004521">
    <property type="term" value="F:RNA endonuclease activity"/>
    <property type="evidence" value="ECO:0007669"/>
    <property type="project" value="UniProtKB-UniRule"/>
</dbReference>
<keyword evidence="1" id="KW-0255">Endonuclease</keyword>
<dbReference type="InterPro" id="IPR006674">
    <property type="entry name" value="HD_domain"/>
</dbReference>
<comment type="similarity">
    <text evidence="1">Belongs to the RNase Y family.</text>
</comment>
<dbReference type="GO" id="GO:0006402">
    <property type="term" value="P:mRNA catabolic process"/>
    <property type="evidence" value="ECO:0007669"/>
    <property type="project" value="UniProtKB-UniRule"/>
</dbReference>
<dbReference type="InterPro" id="IPR003607">
    <property type="entry name" value="HD/PDEase_dom"/>
</dbReference>